<evidence type="ECO:0000256" key="4">
    <source>
        <dbReference type="PROSITE-ProRule" id="PRU00335"/>
    </source>
</evidence>
<proteinExistence type="predicted"/>
<reference evidence="7" key="1">
    <citation type="journal article" date="2018" name="Genome Announc.">
        <title>Complete genome sequence of a Dickeya fangzhongdai type strain causing bleeding canker of pear tree trunks.</title>
        <authorList>
            <person name="Zhao Y."/>
            <person name="Tian Y."/>
            <person name="Li X."/>
            <person name="Hu B."/>
        </authorList>
    </citation>
    <scope>NUCLEOTIDE SEQUENCE [LARGE SCALE GENOMIC DNA]</scope>
    <source>
        <strain evidence="7">DSM 101947</strain>
    </source>
</reference>
<dbReference type="Gene3D" id="1.10.357.10">
    <property type="entry name" value="Tetracycline Repressor, domain 2"/>
    <property type="match status" value="1"/>
</dbReference>
<dbReference type="OrthoDB" id="116240at2"/>
<feature type="domain" description="HTH tetR-type" evidence="5">
    <location>
        <begin position="2"/>
        <end position="62"/>
    </location>
</feature>
<dbReference type="PANTHER" id="PTHR47506">
    <property type="entry name" value="TRANSCRIPTIONAL REGULATORY PROTEIN"/>
    <property type="match status" value="1"/>
</dbReference>
<keyword evidence="2 4" id="KW-0238">DNA-binding</keyword>
<protein>
    <submittedName>
        <fullName evidence="6">TetR/AcrR family transcriptional regulator</fullName>
    </submittedName>
</protein>
<evidence type="ECO:0000256" key="1">
    <source>
        <dbReference type="ARBA" id="ARBA00023015"/>
    </source>
</evidence>
<evidence type="ECO:0000313" key="7">
    <source>
        <dbReference type="Proteomes" id="UP000231901"/>
    </source>
</evidence>
<dbReference type="GeneID" id="66566763"/>
<dbReference type="SUPFAM" id="SSF48498">
    <property type="entry name" value="Tetracyclin repressor-like, C-terminal domain"/>
    <property type="match status" value="1"/>
</dbReference>
<dbReference type="Proteomes" id="UP000231901">
    <property type="component" value="Chromosome"/>
</dbReference>
<dbReference type="PRINTS" id="PR00455">
    <property type="entry name" value="HTHTETR"/>
</dbReference>
<dbReference type="InterPro" id="IPR001647">
    <property type="entry name" value="HTH_TetR"/>
</dbReference>
<evidence type="ECO:0000313" key="6">
    <source>
        <dbReference type="EMBL" id="ATZ96201.1"/>
    </source>
</evidence>
<gene>
    <name evidence="6" type="ORF">CVE23_20815</name>
</gene>
<dbReference type="SUPFAM" id="SSF46689">
    <property type="entry name" value="Homeodomain-like"/>
    <property type="match status" value="1"/>
</dbReference>
<dbReference type="PROSITE" id="PS50977">
    <property type="entry name" value="HTH_TETR_2"/>
    <property type="match status" value="1"/>
</dbReference>
<dbReference type="Pfam" id="PF00440">
    <property type="entry name" value="TetR_N"/>
    <property type="match status" value="1"/>
</dbReference>
<dbReference type="InterPro" id="IPR036271">
    <property type="entry name" value="Tet_transcr_reg_TetR-rel_C_sf"/>
</dbReference>
<evidence type="ECO:0000256" key="2">
    <source>
        <dbReference type="ARBA" id="ARBA00023125"/>
    </source>
</evidence>
<sequence>MNDKRQQLITTALALFNQKGINSVGINEVLEVSGIAKKTLYHHFPGKNELVLATLAYRDQIFMSWLSSALAQAATPNDVVQRLFHALTDWFRGEVKELSAFHGCFFINTAAEIRDPSSPIAQYCREHKQKVRRLLQQHLPTASEAFIDLLCLLKEGAIVAAFVGQDPDAAEKCIPLAEHGLTTAT</sequence>
<name>A0A2K8QRT8_9GAMM</name>
<dbReference type="RefSeq" id="WP_049854255.1">
    <property type="nucleotide sequence ID" value="NZ_BMJF01000016.1"/>
</dbReference>
<keyword evidence="7" id="KW-1185">Reference proteome</keyword>
<dbReference type="KEGG" id="dfn:CVE23_20815"/>
<feature type="DNA-binding region" description="H-T-H motif" evidence="4">
    <location>
        <begin position="25"/>
        <end position="44"/>
    </location>
</feature>
<dbReference type="EMBL" id="CP025003">
    <property type="protein sequence ID" value="ATZ96201.1"/>
    <property type="molecule type" value="Genomic_DNA"/>
</dbReference>
<keyword evidence="3" id="KW-0804">Transcription</keyword>
<evidence type="ECO:0000259" key="5">
    <source>
        <dbReference type="PROSITE" id="PS50977"/>
    </source>
</evidence>
<dbReference type="PANTHER" id="PTHR47506:SF3">
    <property type="entry name" value="HTH-TYPE TRANSCRIPTIONAL REGULATOR LMRA"/>
    <property type="match status" value="1"/>
</dbReference>
<dbReference type="AlphaFoldDB" id="A0A2K8QRT8"/>
<keyword evidence="1" id="KW-0805">Transcription regulation</keyword>
<dbReference type="GO" id="GO:0003677">
    <property type="term" value="F:DNA binding"/>
    <property type="evidence" value="ECO:0007669"/>
    <property type="project" value="UniProtKB-UniRule"/>
</dbReference>
<accession>A0A2K8QRT8</accession>
<dbReference type="InterPro" id="IPR009057">
    <property type="entry name" value="Homeodomain-like_sf"/>
</dbReference>
<organism evidence="6 7">
    <name type="scientific">Dickeya fangzhongdai</name>
    <dbReference type="NCBI Taxonomy" id="1778540"/>
    <lineage>
        <taxon>Bacteria</taxon>
        <taxon>Pseudomonadati</taxon>
        <taxon>Pseudomonadota</taxon>
        <taxon>Gammaproteobacteria</taxon>
        <taxon>Enterobacterales</taxon>
        <taxon>Pectobacteriaceae</taxon>
        <taxon>Dickeya</taxon>
    </lineage>
</organism>
<evidence type="ECO:0000256" key="3">
    <source>
        <dbReference type="ARBA" id="ARBA00023163"/>
    </source>
</evidence>